<gene>
    <name evidence="1" type="ORF">3S15_8</name>
</gene>
<organism evidence="1">
    <name type="scientific">uncultured Caudovirales phage</name>
    <dbReference type="NCBI Taxonomy" id="2100421"/>
    <lineage>
        <taxon>Viruses</taxon>
        <taxon>Duplodnaviria</taxon>
        <taxon>Heunggongvirae</taxon>
        <taxon>Uroviricota</taxon>
        <taxon>Caudoviricetes</taxon>
        <taxon>Peduoviridae</taxon>
        <taxon>Maltschvirus</taxon>
        <taxon>Maltschvirus maltsch</taxon>
    </lineage>
</organism>
<evidence type="ECO:0000313" key="1">
    <source>
        <dbReference type="EMBL" id="ASN72222.1"/>
    </source>
</evidence>
<reference evidence="1" key="1">
    <citation type="submission" date="2017-06" db="EMBL/GenBank/DDBJ databases">
        <title>Novel phages from South African skin metaviromes.</title>
        <authorList>
            <person name="van Zyl L.J."/>
            <person name="Abrahams Y."/>
            <person name="Stander E.A."/>
            <person name="Kirby B.M."/>
            <person name="Clavaud C."/>
            <person name="Farcet C."/>
            <person name="Breton L."/>
            <person name="Trindade M.I."/>
        </authorList>
    </citation>
    <scope>NUCLEOTIDE SEQUENCE</scope>
</reference>
<proteinExistence type="predicted"/>
<name>A0A2H4JAD7_9CAUD</name>
<accession>A0A2H4JAD7</accession>
<protein>
    <submittedName>
        <fullName evidence="1">Uncharacterized protein</fullName>
    </submittedName>
</protein>
<sequence>MTNATRMKNATRISDLELYELVVAMYPEKFAARDEAGDDLWDEVMEFVEDDLVGELLCSEEGLRELLGRLVLLTMPMGSAITGKARHCLGAIEIRDGQAYMTAAVSRDVEIAVPAPEQAPGARAGLEWAIARCKALQSQGFPQTRLDVLIKDFEGCLSVQSEKTKAREPGLRWAIALCRHYISRGCTHSTHDDLIKHFEDGLPPQHVEGYEQAFPCWNCHLPVSMAARGDADGNCPHCSVELDLEDWPKKEA</sequence>
<dbReference type="EMBL" id="MF417945">
    <property type="protein sequence ID" value="ASN72222.1"/>
    <property type="molecule type" value="Genomic_DNA"/>
</dbReference>